<feature type="compositionally biased region" description="Polar residues" evidence="3">
    <location>
        <begin position="9"/>
        <end position="18"/>
    </location>
</feature>
<feature type="domain" description="tRNA-splicing endonuclease subunit Sen15" evidence="4">
    <location>
        <begin position="31"/>
        <end position="192"/>
    </location>
</feature>
<dbReference type="VEuPathDB" id="FungiDB:SPSK_08021"/>
<organism evidence="5 6">
    <name type="scientific">Sporothrix schenckii 1099-18</name>
    <dbReference type="NCBI Taxonomy" id="1397361"/>
    <lineage>
        <taxon>Eukaryota</taxon>
        <taxon>Fungi</taxon>
        <taxon>Dikarya</taxon>
        <taxon>Ascomycota</taxon>
        <taxon>Pezizomycotina</taxon>
        <taxon>Sordariomycetes</taxon>
        <taxon>Sordariomycetidae</taxon>
        <taxon>Ophiostomatales</taxon>
        <taxon>Ophiostomataceae</taxon>
        <taxon>Sporothrix</taxon>
    </lineage>
</organism>
<feature type="compositionally biased region" description="Basic and acidic residues" evidence="3">
    <location>
        <begin position="47"/>
        <end position="62"/>
    </location>
</feature>
<dbReference type="GO" id="GO:0003676">
    <property type="term" value="F:nucleic acid binding"/>
    <property type="evidence" value="ECO:0007669"/>
    <property type="project" value="InterPro"/>
</dbReference>
<dbReference type="GO" id="GO:0000213">
    <property type="term" value="F:tRNA-intron lyase activity"/>
    <property type="evidence" value="ECO:0007669"/>
    <property type="project" value="TreeGrafter"/>
</dbReference>
<dbReference type="InterPro" id="IPR018593">
    <property type="entry name" value="tRNA-endonuc_su_Sen15"/>
</dbReference>
<feature type="region of interest" description="Disordered" evidence="3">
    <location>
        <begin position="1"/>
        <end position="20"/>
    </location>
</feature>
<keyword evidence="5" id="KW-0540">Nuclease</keyword>
<sequence length="192" mass="21522">MNIVKGPTLTATLGTGHSPSRKLDRDLADIVLNNLENQQDWTDMRVHGEHNDCSDGRDDVPTQRHPRTLLSGLPPRRMYIHPDEQIAIMRAERALGHGGRIPQPPEYEWVLPVHLGETPTVGEFAAIFDSIDALPRAIDGETDTTATSADDNDWKAWRGARRGKRLLLAVVQDDSSVVYYFMHDGIVKPRQN</sequence>
<accession>A0A0F2MFW6</accession>
<dbReference type="PANTHER" id="PTHR28518:SF1">
    <property type="entry name" value="TRNA-SPLICING ENDONUCLEASE SUBUNIT SEN15"/>
    <property type="match status" value="1"/>
</dbReference>
<feature type="region of interest" description="Disordered" evidence="3">
    <location>
        <begin position="47"/>
        <end position="75"/>
    </location>
</feature>
<dbReference type="GeneID" id="27669949"/>
<name>A0A0F2MFW6_SPOSC</name>
<proteinExistence type="inferred from homology"/>
<dbReference type="Pfam" id="PF09631">
    <property type="entry name" value="Sen15"/>
    <property type="match status" value="1"/>
</dbReference>
<gene>
    <name evidence="5" type="ORF">SPSK_08021</name>
</gene>
<dbReference type="GO" id="GO:0000379">
    <property type="term" value="P:tRNA-type intron splice site recognition and cleavage"/>
    <property type="evidence" value="ECO:0007669"/>
    <property type="project" value="InterPro"/>
</dbReference>
<comment type="caution">
    <text evidence="5">The sequence shown here is derived from an EMBL/GenBank/DDBJ whole genome shotgun (WGS) entry which is preliminary data.</text>
</comment>
<keyword evidence="2" id="KW-0819">tRNA processing</keyword>
<evidence type="ECO:0000313" key="5">
    <source>
        <dbReference type="EMBL" id="KJR87755.1"/>
    </source>
</evidence>
<dbReference type="RefSeq" id="XP_016590431.1">
    <property type="nucleotide sequence ID" value="XM_016734672.1"/>
</dbReference>
<evidence type="ECO:0000256" key="2">
    <source>
        <dbReference type="ARBA" id="ARBA00022694"/>
    </source>
</evidence>
<evidence type="ECO:0000256" key="1">
    <source>
        <dbReference type="ARBA" id="ARBA00006091"/>
    </source>
</evidence>
<dbReference type="InterPro" id="IPR011856">
    <property type="entry name" value="tRNA_endonuc-like_dom_sf"/>
</dbReference>
<protein>
    <submittedName>
        <fullName evidence="5">tRNA-splicing endonuclease subunit Sen15, fungi type</fullName>
    </submittedName>
</protein>
<dbReference type="InterPro" id="IPR036167">
    <property type="entry name" value="tRNA_intron_Endo_cat-like_sf"/>
</dbReference>
<dbReference type="Proteomes" id="UP000033710">
    <property type="component" value="Unassembled WGS sequence"/>
</dbReference>
<reference evidence="5 6" key="2">
    <citation type="journal article" date="2015" name="Eukaryot. Cell">
        <title>Asexual propagation of a virulent clone complex in a human and feline outbreak of sporotrichosis.</title>
        <authorList>
            <person name="Teixeira Mde M."/>
            <person name="Rodrigues A.M."/>
            <person name="Tsui C.K."/>
            <person name="de Almeida L.G."/>
            <person name="Van Diepeningen A.D."/>
            <person name="van den Ende B.G."/>
            <person name="Fernandes G.F."/>
            <person name="Kano R."/>
            <person name="Hamelin R.C."/>
            <person name="Lopes-Bezerra L.M."/>
            <person name="Vasconcelos A.T."/>
            <person name="de Hoog S."/>
            <person name="de Camargo Z.P."/>
            <person name="Felipe M.S."/>
        </authorList>
    </citation>
    <scope>NUCLEOTIDE SEQUENCE [LARGE SCALE GENOMIC DNA]</scope>
    <source>
        <strain evidence="5 6">1099-18</strain>
    </source>
</reference>
<keyword evidence="5" id="KW-0378">Hydrolase</keyword>
<evidence type="ECO:0000313" key="6">
    <source>
        <dbReference type="Proteomes" id="UP000033710"/>
    </source>
</evidence>
<evidence type="ECO:0000259" key="4">
    <source>
        <dbReference type="Pfam" id="PF09631"/>
    </source>
</evidence>
<dbReference type="SUPFAM" id="SSF53032">
    <property type="entry name" value="tRNA-intron endonuclease catalytic domain-like"/>
    <property type="match status" value="1"/>
</dbReference>
<dbReference type="OrthoDB" id="10002170at2759"/>
<evidence type="ECO:0000256" key="3">
    <source>
        <dbReference type="SAM" id="MobiDB-lite"/>
    </source>
</evidence>
<keyword evidence="5" id="KW-0255">Endonuclease</keyword>
<dbReference type="PANTHER" id="PTHR28518">
    <property type="entry name" value="TRNA-SPLICING ENDONUCLEASE SUBUNIT SEN15"/>
    <property type="match status" value="1"/>
</dbReference>
<dbReference type="GO" id="GO:0000214">
    <property type="term" value="C:tRNA-intron endonuclease complex"/>
    <property type="evidence" value="ECO:0007669"/>
    <property type="project" value="InterPro"/>
</dbReference>
<dbReference type="InterPro" id="IPR042777">
    <property type="entry name" value="Sen15_fungi"/>
</dbReference>
<comment type="similarity">
    <text evidence="1">Belongs to the SEN15 family.</text>
</comment>
<dbReference type="Gene3D" id="3.40.1350.10">
    <property type="match status" value="1"/>
</dbReference>
<dbReference type="KEGG" id="ssck:SPSK_08021"/>
<dbReference type="AlphaFoldDB" id="A0A0F2MFW6"/>
<dbReference type="EMBL" id="AXCR01000004">
    <property type="protein sequence ID" value="KJR87755.1"/>
    <property type="molecule type" value="Genomic_DNA"/>
</dbReference>
<reference evidence="5 6" key="1">
    <citation type="journal article" date="2014" name="BMC Genomics">
        <title>Comparative genomics of the major fungal agents of human and animal Sporotrichosis: Sporothrix schenckii and Sporothrix brasiliensis.</title>
        <authorList>
            <person name="Teixeira M.M."/>
            <person name="de Almeida L.G."/>
            <person name="Kubitschek-Barreira P."/>
            <person name="Alves F.L."/>
            <person name="Kioshima E.S."/>
            <person name="Abadio A.K."/>
            <person name="Fernandes L."/>
            <person name="Derengowski L.S."/>
            <person name="Ferreira K.S."/>
            <person name="Souza R.C."/>
            <person name="Ruiz J.C."/>
            <person name="de Andrade N.C."/>
            <person name="Paes H.C."/>
            <person name="Nicola A.M."/>
            <person name="Albuquerque P."/>
            <person name="Gerber A.L."/>
            <person name="Martins V.P."/>
            <person name="Peconick L.D."/>
            <person name="Neto A.V."/>
            <person name="Chaucanez C.B."/>
            <person name="Silva P.A."/>
            <person name="Cunha O.L."/>
            <person name="de Oliveira F.F."/>
            <person name="dos Santos T.C."/>
            <person name="Barros A.L."/>
            <person name="Soares M.A."/>
            <person name="de Oliveira L.M."/>
            <person name="Marini M.M."/>
            <person name="Villalobos-Duno H."/>
            <person name="Cunha M.M."/>
            <person name="de Hoog S."/>
            <person name="da Silveira J.F."/>
            <person name="Henrissat B."/>
            <person name="Nino-Vega G.A."/>
            <person name="Cisalpino P.S."/>
            <person name="Mora-Montes H.M."/>
            <person name="Almeida S.R."/>
            <person name="Stajich J.E."/>
            <person name="Lopes-Bezerra L.M."/>
            <person name="Vasconcelos A.T."/>
            <person name="Felipe M.S."/>
        </authorList>
    </citation>
    <scope>NUCLEOTIDE SEQUENCE [LARGE SCALE GENOMIC DNA]</scope>
    <source>
        <strain evidence="5 6">1099-18</strain>
    </source>
</reference>